<dbReference type="Proteomes" id="UP000193498">
    <property type="component" value="Unassembled WGS sequence"/>
</dbReference>
<evidence type="ECO:0000256" key="1">
    <source>
        <dbReference type="SAM" id="Phobius"/>
    </source>
</evidence>
<keyword evidence="1" id="KW-0812">Transmembrane</keyword>
<dbReference type="EMBL" id="MCFE01000102">
    <property type="protein sequence ID" value="ORX99091.1"/>
    <property type="molecule type" value="Genomic_DNA"/>
</dbReference>
<gene>
    <name evidence="2" type="ORF">K493DRAFT_348775</name>
</gene>
<evidence type="ECO:0000313" key="2">
    <source>
        <dbReference type="EMBL" id="ORX99091.1"/>
    </source>
</evidence>
<dbReference type="AlphaFoldDB" id="A0A1Y1YM71"/>
<name>A0A1Y1YM71_9FUNG</name>
<sequence>MSLAASPDAYYCNAQNSCSLQGYTCKDSKYCVSEVEASASCDKPFVARIGSAYTKFCSAAINIDAQVADASGCASYETYHHGICILKEGNVNLVAKSIESYYCDSSKACPIAGDTCKDNKYCVSEVQANSDCSQSFVARVSDVYTKFCKIPETLSAQAVDSSACASWETFHHGVCLLKEVTPQTATSMSQYFCSSSTSCPIAGHTCHYGKFCLPEASASSECTSDKATPFVARLNDTYTYFCDIPTTLSQYASSSKDCAKWENYHSGVCMLPRCSTSQNACLGGDKEMCAMLGVQSNEINCFGNTLRGNAHELKSAGLNGGQIAGITIGSLVGVALLGVAGLFAYRHRQKSRKTNIPPVNPTMESLPNYSPGNVKIVVDEKSRI</sequence>
<proteinExistence type="predicted"/>
<keyword evidence="3" id="KW-1185">Reference proteome</keyword>
<protein>
    <submittedName>
        <fullName evidence="2">Uncharacterized protein</fullName>
    </submittedName>
</protein>
<keyword evidence="1" id="KW-0472">Membrane</keyword>
<dbReference type="InParanoid" id="A0A1Y1YM71"/>
<comment type="caution">
    <text evidence="2">The sequence shown here is derived from an EMBL/GenBank/DDBJ whole genome shotgun (WGS) entry which is preliminary data.</text>
</comment>
<accession>A0A1Y1YM71</accession>
<evidence type="ECO:0000313" key="3">
    <source>
        <dbReference type="Proteomes" id="UP000193498"/>
    </source>
</evidence>
<feature type="transmembrane region" description="Helical" evidence="1">
    <location>
        <begin position="323"/>
        <end position="345"/>
    </location>
</feature>
<keyword evidence="1" id="KW-1133">Transmembrane helix</keyword>
<dbReference type="OrthoDB" id="2413364at2759"/>
<organism evidence="2 3">
    <name type="scientific">Basidiobolus meristosporus CBS 931.73</name>
    <dbReference type="NCBI Taxonomy" id="1314790"/>
    <lineage>
        <taxon>Eukaryota</taxon>
        <taxon>Fungi</taxon>
        <taxon>Fungi incertae sedis</taxon>
        <taxon>Zoopagomycota</taxon>
        <taxon>Entomophthoromycotina</taxon>
        <taxon>Basidiobolomycetes</taxon>
        <taxon>Basidiobolales</taxon>
        <taxon>Basidiobolaceae</taxon>
        <taxon>Basidiobolus</taxon>
    </lineage>
</organism>
<reference evidence="2 3" key="1">
    <citation type="submission" date="2016-07" db="EMBL/GenBank/DDBJ databases">
        <title>Pervasive Adenine N6-methylation of Active Genes in Fungi.</title>
        <authorList>
            <consortium name="DOE Joint Genome Institute"/>
            <person name="Mondo S.J."/>
            <person name="Dannebaum R.O."/>
            <person name="Kuo R.C."/>
            <person name="Labutti K."/>
            <person name="Haridas S."/>
            <person name="Kuo A."/>
            <person name="Salamov A."/>
            <person name="Ahrendt S.R."/>
            <person name="Lipzen A."/>
            <person name="Sullivan W."/>
            <person name="Andreopoulos W.B."/>
            <person name="Clum A."/>
            <person name="Lindquist E."/>
            <person name="Daum C."/>
            <person name="Ramamoorthy G.K."/>
            <person name="Gryganskyi A."/>
            <person name="Culley D."/>
            <person name="Magnuson J.K."/>
            <person name="James T.Y."/>
            <person name="O'Malley M.A."/>
            <person name="Stajich J.E."/>
            <person name="Spatafora J.W."/>
            <person name="Visel A."/>
            <person name="Grigoriev I.V."/>
        </authorList>
    </citation>
    <scope>NUCLEOTIDE SEQUENCE [LARGE SCALE GENOMIC DNA]</scope>
    <source>
        <strain evidence="2 3">CBS 931.73</strain>
    </source>
</reference>